<dbReference type="InterPro" id="IPR020616">
    <property type="entry name" value="Thiolase_N"/>
</dbReference>
<comment type="similarity">
    <text evidence="3 13">Belongs to the thiolase-like superfamily. Thiolase family.</text>
</comment>
<feature type="domain" description="Thiolase C-terminal" evidence="15">
    <location>
        <begin position="271"/>
        <end position="391"/>
    </location>
</feature>
<dbReference type="InterPro" id="IPR050215">
    <property type="entry name" value="Thiolase-like_sf_Thiolase"/>
</dbReference>
<dbReference type="SUPFAM" id="SSF53901">
    <property type="entry name" value="Thiolase-like"/>
    <property type="match status" value="2"/>
</dbReference>
<keyword evidence="4 13" id="KW-0808">Transferase</keyword>
<keyword evidence="8" id="KW-0576">Peroxisome</keyword>
<feature type="active site" description="Proton acceptor" evidence="12">
    <location>
        <position position="379"/>
    </location>
</feature>
<comment type="catalytic activity">
    <reaction evidence="11">
        <text>an acyl-CoA + acetyl-CoA = a 3-oxoacyl-CoA + CoA</text>
        <dbReference type="Rhea" id="RHEA:21564"/>
        <dbReference type="ChEBI" id="CHEBI:57287"/>
        <dbReference type="ChEBI" id="CHEBI:57288"/>
        <dbReference type="ChEBI" id="CHEBI:58342"/>
        <dbReference type="ChEBI" id="CHEBI:90726"/>
        <dbReference type="EC" id="2.3.1.16"/>
    </reaction>
</comment>
<dbReference type="EC" id="2.3.1.16" evidence="10"/>
<dbReference type="InterPro" id="IPR020610">
    <property type="entry name" value="Thiolase_AS"/>
</dbReference>
<dbReference type="NCBIfam" id="TIGR01930">
    <property type="entry name" value="AcCoA-C-Actrans"/>
    <property type="match status" value="1"/>
</dbReference>
<dbReference type="Pfam" id="PF00108">
    <property type="entry name" value="Thiolase_N"/>
    <property type="match status" value="1"/>
</dbReference>
<dbReference type="PROSITE" id="PS00099">
    <property type="entry name" value="THIOLASE_3"/>
    <property type="match status" value="1"/>
</dbReference>
<name>A0AAD5PEM4_9FUNG</name>
<keyword evidence="9 13" id="KW-0012">Acyltransferase</keyword>
<dbReference type="PANTHER" id="PTHR43853">
    <property type="entry name" value="3-KETOACYL-COA THIOLASE, PEROXISOMAL"/>
    <property type="match status" value="1"/>
</dbReference>
<reference evidence="16" key="2">
    <citation type="submission" date="2023-02" db="EMBL/GenBank/DDBJ databases">
        <authorList>
            <consortium name="DOE Joint Genome Institute"/>
            <person name="Mondo S.J."/>
            <person name="Chang Y."/>
            <person name="Wang Y."/>
            <person name="Ahrendt S."/>
            <person name="Andreopoulos W."/>
            <person name="Barry K."/>
            <person name="Beard J."/>
            <person name="Benny G.L."/>
            <person name="Blankenship S."/>
            <person name="Bonito G."/>
            <person name="Cuomo C."/>
            <person name="Desiro A."/>
            <person name="Gervers K.A."/>
            <person name="Hundley H."/>
            <person name="Kuo A."/>
            <person name="LaButti K."/>
            <person name="Lang B.F."/>
            <person name="Lipzen A."/>
            <person name="O'Donnell K."/>
            <person name="Pangilinan J."/>
            <person name="Reynolds N."/>
            <person name="Sandor L."/>
            <person name="Smith M.W."/>
            <person name="Tsang A."/>
            <person name="Grigoriev I.V."/>
            <person name="Stajich J.E."/>
            <person name="Spatafora J.W."/>
        </authorList>
    </citation>
    <scope>NUCLEOTIDE SEQUENCE</scope>
    <source>
        <strain evidence="16">RSA 2281</strain>
    </source>
</reference>
<feature type="active site" description="Proton acceptor" evidence="12">
    <location>
        <position position="349"/>
    </location>
</feature>
<organism evidence="16 17">
    <name type="scientific">Phascolomyces articulosus</name>
    <dbReference type="NCBI Taxonomy" id="60185"/>
    <lineage>
        <taxon>Eukaryota</taxon>
        <taxon>Fungi</taxon>
        <taxon>Fungi incertae sedis</taxon>
        <taxon>Mucoromycota</taxon>
        <taxon>Mucoromycotina</taxon>
        <taxon>Mucoromycetes</taxon>
        <taxon>Mucorales</taxon>
        <taxon>Lichtheimiaceae</taxon>
        <taxon>Phascolomyces</taxon>
    </lineage>
</organism>
<comment type="pathway">
    <text evidence="2">Lipid metabolism; fatty acid metabolism.</text>
</comment>
<evidence type="ECO:0000259" key="14">
    <source>
        <dbReference type="Pfam" id="PF00108"/>
    </source>
</evidence>
<evidence type="ECO:0000256" key="13">
    <source>
        <dbReference type="RuleBase" id="RU003557"/>
    </source>
</evidence>
<evidence type="ECO:0000313" key="17">
    <source>
        <dbReference type="Proteomes" id="UP001209540"/>
    </source>
</evidence>
<dbReference type="GO" id="GO:0006635">
    <property type="term" value="P:fatty acid beta-oxidation"/>
    <property type="evidence" value="ECO:0007669"/>
    <property type="project" value="TreeGrafter"/>
</dbReference>
<dbReference type="InterPro" id="IPR020617">
    <property type="entry name" value="Thiolase_C"/>
</dbReference>
<keyword evidence="7" id="KW-0443">Lipid metabolism</keyword>
<reference evidence="16" key="1">
    <citation type="journal article" date="2022" name="IScience">
        <title>Evolution of zygomycete secretomes and the origins of terrestrial fungal ecologies.</title>
        <authorList>
            <person name="Chang Y."/>
            <person name="Wang Y."/>
            <person name="Mondo S."/>
            <person name="Ahrendt S."/>
            <person name="Andreopoulos W."/>
            <person name="Barry K."/>
            <person name="Beard J."/>
            <person name="Benny G.L."/>
            <person name="Blankenship S."/>
            <person name="Bonito G."/>
            <person name="Cuomo C."/>
            <person name="Desiro A."/>
            <person name="Gervers K.A."/>
            <person name="Hundley H."/>
            <person name="Kuo A."/>
            <person name="LaButti K."/>
            <person name="Lang B.F."/>
            <person name="Lipzen A."/>
            <person name="O'Donnell K."/>
            <person name="Pangilinan J."/>
            <person name="Reynolds N."/>
            <person name="Sandor L."/>
            <person name="Smith M.E."/>
            <person name="Tsang A."/>
            <person name="Grigoriev I.V."/>
            <person name="Stajich J.E."/>
            <person name="Spatafora J.W."/>
        </authorList>
    </citation>
    <scope>NUCLEOTIDE SEQUENCE</scope>
    <source>
        <strain evidence="16">RSA 2281</strain>
    </source>
</reference>
<keyword evidence="6" id="KW-0809">Transit peptide</keyword>
<protein>
    <recommendedName>
        <fullName evidence="10">acetyl-CoA C-acyltransferase</fullName>
        <ecNumber evidence="10">2.3.1.16</ecNumber>
    </recommendedName>
</protein>
<dbReference type="GO" id="GO:0010124">
    <property type="term" value="P:phenylacetate catabolic process"/>
    <property type="evidence" value="ECO:0007669"/>
    <property type="project" value="TreeGrafter"/>
</dbReference>
<dbReference type="GO" id="GO:0005777">
    <property type="term" value="C:peroxisome"/>
    <property type="evidence" value="ECO:0007669"/>
    <property type="project" value="UniProtKB-SubCell"/>
</dbReference>
<evidence type="ECO:0000256" key="5">
    <source>
        <dbReference type="ARBA" id="ARBA00022832"/>
    </source>
</evidence>
<sequence length="395" mass="41495">VKSPEDVVVVSAVRTALTKGRKGGFKDTLADQLASYVIKATIDRTGIDPKLIDDVCFGNVDAPGGFATGVRMAALAAGVPETAGASALNRQCSSGLQACVTIASAIQTGLIEVGIAGGVESMSSDYYRRSDRRYSKKITSELKSAADCLVPMGITSENVAEDYGLSRLEQDEFAVESHKKAAVAQANGYFKEEIVPIMATILDKDGENPKDVLVDKDEGIRANSSVEGLAKLKPVFKKDGSTHAGNASQISDGAAAVLLMKRKTALALNLPVLGKYVTACTVGVPPHVMGIGPAYAIPVAVERAGLKLDDIDIYEINEAFASQALYTVRVLGIPKNKVNPKGGAIAIGHPLGSTGARQVATLFPELKRTKSRFGVTSMCMGSGMGMACVWENEQL</sequence>
<dbReference type="InterPro" id="IPR016039">
    <property type="entry name" value="Thiolase-like"/>
</dbReference>
<dbReference type="Gene3D" id="3.40.47.10">
    <property type="match status" value="2"/>
</dbReference>
<evidence type="ECO:0000256" key="2">
    <source>
        <dbReference type="ARBA" id="ARBA00004872"/>
    </source>
</evidence>
<dbReference type="Proteomes" id="UP001209540">
    <property type="component" value="Unassembled WGS sequence"/>
</dbReference>
<dbReference type="FunFam" id="3.40.47.10:FF:000010">
    <property type="entry name" value="Acetyl-CoA acetyltransferase (Thiolase)"/>
    <property type="match status" value="1"/>
</dbReference>
<dbReference type="InterPro" id="IPR020613">
    <property type="entry name" value="Thiolase_CS"/>
</dbReference>
<dbReference type="AlphaFoldDB" id="A0AAD5PEM4"/>
<feature type="non-terminal residue" evidence="16">
    <location>
        <position position="395"/>
    </location>
</feature>
<evidence type="ECO:0000259" key="15">
    <source>
        <dbReference type="Pfam" id="PF02803"/>
    </source>
</evidence>
<dbReference type="PIRSF" id="PIRSF000429">
    <property type="entry name" value="Ac-CoA_Ac_transf"/>
    <property type="match status" value="1"/>
</dbReference>
<evidence type="ECO:0000256" key="8">
    <source>
        <dbReference type="ARBA" id="ARBA00023140"/>
    </source>
</evidence>
<evidence type="ECO:0000256" key="6">
    <source>
        <dbReference type="ARBA" id="ARBA00022946"/>
    </source>
</evidence>
<evidence type="ECO:0000256" key="11">
    <source>
        <dbReference type="ARBA" id="ARBA00047605"/>
    </source>
</evidence>
<dbReference type="PANTHER" id="PTHR43853:SF8">
    <property type="entry name" value="3-KETOACYL-COA THIOLASE, PEROXISOMAL"/>
    <property type="match status" value="1"/>
</dbReference>
<dbReference type="InterPro" id="IPR002155">
    <property type="entry name" value="Thiolase"/>
</dbReference>
<evidence type="ECO:0000256" key="4">
    <source>
        <dbReference type="ARBA" id="ARBA00022679"/>
    </source>
</evidence>
<dbReference type="CDD" id="cd00751">
    <property type="entry name" value="thiolase"/>
    <property type="match status" value="1"/>
</dbReference>
<proteinExistence type="inferred from homology"/>
<feature type="active site" description="Acyl-thioester intermediate" evidence="12">
    <location>
        <position position="92"/>
    </location>
</feature>
<keyword evidence="17" id="KW-1185">Reference proteome</keyword>
<evidence type="ECO:0000256" key="3">
    <source>
        <dbReference type="ARBA" id="ARBA00010982"/>
    </source>
</evidence>
<accession>A0AAD5PEM4</accession>
<evidence type="ECO:0000256" key="7">
    <source>
        <dbReference type="ARBA" id="ARBA00023098"/>
    </source>
</evidence>
<evidence type="ECO:0000256" key="12">
    <source>
        <dbReference type="PIRSR" id="PIRSR000429-1"/>
    </source>
</evidence>
<evidence type="ECO:0000256" key="10">
    <source>
        <dbReference type="ARBA" id="ARBA00024073"/>
    </source>
</evidence>
<comment type="subcellular location">
    <subcellularLocation>
        <location evidence="1">Peroxisome</location>
    </subcellularLocation>
</comment>
<evidence type="ECO:0000256" key="1">
    <source>
        <dbReference type="ARBA" id="ARBA00004275"/>
    </source>
</evidence>
<dbReference type="PROSITE" id="PS00737">
    <property type="entry name" value="THIOLASE_2"/>
    <property type="match status" value="1"/>
</dbReference>
<evidence type="ECO:0000256" key="9">
    <source>
        <dbReference type="ARBA" id="ARBA00023315"/>
    </source>
</evidence>
<gene>
    <name evidence="16" type="ORF">BDA99DRAFT_538652</name>
</gene>
<dbReference type="Pfam" id="PF02803">
    <property type="entry name" value="Thiolase_C"/>
    <property type="match status" value="1"/>
</dbReference>
<evidence type="ECO:0000313" key="16">
    <source>
        <dbReference type="EMBL" id="KAI9259695.1"/>
    </source>
</evidence>
<dbReference type="GO" id="GO:0003988">
    <property type="term" value="F:acetyl-CoA C-acyltransferase activity"/>
    <property type="evidence" value="ECO:0007669"/>
    <property type="project" value="UniProtKB-EC"/>
</dbReference>
<dbReference type="EMBL" id="JAIXMP010000017">
    <property type="protein sequence ID" value="KAI9259695.1"/>
    <property type="molecule type" value="Genomic_DNA"/>
</dbReference>
<keyword evidence="5" id="KW-0276">Fatty acid metabolism</keyword>
<feature type="domain" description="Thiolase N-terminal" evidence="14">
    <location>
        <begin position="7"/>
        <end position="262"/>
    </location>
</feature>
<comment type="caution">
    <text evidence="16">The sequence shown here is derived from an EMBL/GenBank/DDBJ whole genome shotgun (WGS) entry which is preliminary data.</text>
</comment>